<evidence type="ECO:0000313" key="3">
    <source>
        <dbReference type="Proteomes" id="UP001558652"/>
    </source>
</evidence>
<reference evidence="2 3" key="1">
    <citation type="submission" date="2024-07" db="EMBL/GenBank/DDBJ databases">
        <title>Chromosome-level genome assembly of the water stick insect Ranatra chinensis (Heteroptera: Nepidae).</title>
        <authorList>
            <person name="Liu X."/>
        </authorList>
    </citation>
    <scope>NUCLEOTIDE SEQUENCE [LARGE SCALE GENOMIC DNA]</scope>
    <source>
        <strain evidence="2">Cailab_2021Rc</strain>
        <tissue evidence="2">Muscle</tissue>
    </source>
</reference>
<sequence length="200" mass="22298">MEQATTATLEASGRPGGKEALTRSSSRLRHRDYYGSRLRNSEAKRKIGCFRRSAVRSVVKLLRMRIADGESPDDFAHRANQALRLVNQRIQAGTDTTSIEYEVRFLEKLVKEAVQTELPDKLRWHVRTLDENASFEVVLARIDAEEDNYQASKEARNSDWKIVSRAKAGPSGSTTGGSEDTDTSASAATISPKQDKRRSA</sequence>
<dbReference type="EMBL" id="JBFDAA010000008">
    <property type="protein sequence ID" value="KAL1130175.1"/>
    <property type="molecule type" value="Genomic_DNA"/>
</dbReference>
<comment type="caution">
    <text evidence="2">The sequence shown here is derived from an EMBL/GenBank/DDBJ whole genome shotgun (WGS) entry which is preliminary data.</text>
</comment>
<accession>A0ABD0YFV9</accession>
<evidence type="ECO:0000313" key="2">
    <source>
        <dbReference type="EMBL" id="KAL1130175.1"/>
    </source>
</evidence>
<keyword evidence="3" id="KW-1185">Reference proteome</keyword>
<gene>
    <name evidence="2" type="ORF">AAG570_013113</name>
</gene>
<evidence type="ECO:0000256" key="1">
    <source>
        <dbReference type="SAM" id="MobiDB-lite"/>
    </source>
</evidence>
<dbReference type="AlphaFoldDB" id="A0ABD0YFV9"/>
<organism evidence="2 3">
    <name type="scientific">Ranatra chinensis</name>
    <dbReference type="NCBI Taxonomy" id="642074"/>
    <lineage>
        <taxon>Eukaryota</taxon>
        <taxon>Metazoa</taxon>
        <taxon>Ecdysozoa</taxon>
        <taxon>Arthropoda</taxon>
        <taxon>Hexapoda</taxon>
        <taxon>Insecta</taxon>
        <taxon>Pterygota</taxon>
        <taxon>Neoptera</taxon>
        <taxon>Paraneoptera</taxon>
        <taxon>Hemiptera</taxon>
        <taxon>Heteroptera</taxon>
        <taxon>Panheteroptera</taxon>
        <taxon>Nepomorpha</taxon>
        <taxon>Nepidae</taxon>
        <taxon>Ranatrinae</taxon>
        <taxon>Ranatra</taxon>
    </lineage>
</organism>
<name>A0ABD0YFV9_9HEMI</name>
<feature type="region of interest" description="Disordered" evidence="1">
    <location>
        <begin position="150"/>
        <end position="200"/>
    </location>
</feature>
<feature type="compositionally biased region" description="Low complexity" evidence="1">
    <location>
        <begin position="169"/>
        <end position="178"/>
    </location>
</feature>
<dbReference type="Proteomes" id="UP001558652">
    <property type="component" value="Unassembled WGS sequence"/>
</dbReference>
<feature type="region of interest" description="Disordered" evidence="1">
    <location>
        <begin position="1"/>
        <end position="26"/>
    </location>
</feature>
<protein>
    <submittedName>
        <fullName evidence="2">Uncharacterized protein</fullName>
    </submittedName>
</protein>
<proteinExistence type="predicted"/>